<dbReference type="Proteomes" id="UP000886595">
    <property type="component" value="Unassembled WGS sequence"/>
</dbReference>
<evidence type="ECO:0000313" key="2">
    <source>
        <dbReference type="Proteomes" id="UP000886595"/>
    </source>
</evidence>
<protein>
    <submittedName>
        <fullName evidence="1">Uncharacterized protein</fullName>
    </submittedName>
</protein>
<name>A0A8X7UCI2_BRACI</name>
<keyword evidence="2" id="KW-1185">Reference proteome</keyword>
<sequence length="58" mass="6263">MANPERMREKMIMSIDIPGKQEASPVCVPVGVDVSESYCREAVKAAESVIVAKKTIAV</sequence>
<gene>
    <name evidence="1" type="ORF">Bca52824_067061</name>
</gene>
<reference evidence="1 2" key="1">
    <citation type="submission" date="2020-02" db="EMBL/GenBank/DDBJ databases">
        <authorList>
            <person name="Ma Q."/>
            <person name="Huang Y."/>
            <person name="Song X."/>
            <person name="Pei D."/>
        </authorList>
    </citation>
    <scope>NUCLEOTIDE SEQUENCE [LARGE SCALE GENOMIC DNA]</scope>
    <source>
        <strain evidence="1">Sxm20200214</strain>
        <tissue evidence="1">Leaf</tissue>
    </source>
</reference>
<comment type="caution">
    <text evidence="1">The sequence shown here is derived from an EMBL/GenBank/DDBJ whole genome shotgun (WGS) entry which is preliminary data.</text>
</comment>
<dbReference type="AlphaFoldDB" id="A0A8X7UCI2"/>
<evidence type="ECO:0000313" key="1">
    <source>
        <dbReference type="EMBL" id="KAG2272506.1"/>
    </source>
</evidence>
<accession>A0A8X7UCI2</accession>
<proteinExistence type="predicted"/>
<dbReference type="EMBL" id="JAAMPC010000013">
    <property type="protein sequence ID" value="KAG2272506.1"/>
    <property type="molecule type" value="Genomic_DNA"/>
</dbReference>
<organism evidence="1 2">
    <name type="scientific">Brassica carinata</name>
    <name type="common">Ethiopian mustard</name>
    <name type="synonym">Abyssinian cabbage</name>
    <dbReference type="NCBI Taxonomy" id="52824"/>
    <lineage>
        <taxon>Eukaryota</taxon>
        <taxon>Viridiplantae</taxon>
        <taxon>Streptophyta</taxon>
        <taxon>Embryophyta</taxon>
        <taxon>Tracheophyta</taxon>
        <taxon>Spermatophyta</taxon>
        <taxon>Magnoliopsida</taxon>
        <taxon>eudicotyledons</taxon>
        <taxon>Gunneridae</taxon>
        <taxon>Pentapetalae</taxon>
        <taxon>rosids</taxon>
        <taxon>malvids</taxon>
        <taxon>Brassicales</taxon>
        <taxon>Brassicaceae</taxon>
        <taxon>Brassiceae</taxon>
        <taxon>Brassica</taxon>
    </lineage>
</organism>
<dbReference type="OrthoDB" id="1103317at2759"/>